<keyword evidence="3 8" id="KW-0349">Heme</keyword>
<dbReference type="PROSITE" id="PS00086">
    <property type="entry name" value="CYTOCHROME_P450"/>
    <property type="match status" value="1"/>
</dbReference>
<dbReference type="SUPFAM" id="SSF48264">
    <property type="entry name" value="Cytochrome P450"/>
    <property type="match status" value="1"/>
</dbReference>
<sequence length="525" mass="58935">MAFVSLTGLILLFGVIVVYLIDKLVSPKKHDHPLPPGPKGLPLLGNVNDLPKPEGGLEAHHWLKHKDEYGPISSVTVLGQTIVIINDAQIALELLSRAQHQARPHMVFASDMIGWKNTLAFSGFTDNFKIHRKNIASVAGSNTSLKLFDRAQEEESVHFLLNVLDSPEHLFDHIKKEAGAVILKITYGYTAEPKGKDHLVDMAGKAMHEFSEATIAGKWPVDIMPFLRYLPDWFPGAGFKQIAHDMKHQLEQTTEQPYEFVKQQMREKKHKVSFLSQALENIGSDAAMERIHKWSASSMYLGGADTTVSSLMTFFLAMTVFPDVQKKAQEELDRVVGGSRLPNASDKGKLTYIEAVMKESHRWHPVAPLALPHAATQDDVINGYRIPKGALILANNWWFTHDPAVYADPMTFRPERFLGETPEPDPRTWTFGYGRRVCPGRYIADNALFITIAQALSVFKIEKLVEDGKVVEPELKFEPGVVSHPIPYRTSIVPRSEKHAQLIRDAETEYPFEESDAQALKNIRV</sequence>
<evidence type="ECO:0000256" key="5">
    <source>
        <dbReference type="ARBA" id="ARBA00023002"/>
    </source>
</evidence>
<evidence type="ECO:0000256" key="9">
    <source>
        <dbReference type="RuleBase" id="RU000461"/>
    </source>
</evidence>
<evidence type="ECO:0008006" key="12">
    <source>
        <dbReference type="Google" id="ProtNLM"/>
    </source>
</evidence>
<evidence type="ECO:0000256" key="3">
    <source>
        <dbReference type="ARBA" id="ARBA00022617"/>
    </source>
</evidence>
<keyword evidence="11" id="KW-1185">Reference proteome</keyword>
<evidence type="ECO:0000256" key="2">
    <source>
        <dbReference type="ARBA" id="ARBA00010617"/>
    </source>
</evidence>
<dbReference type="PRINTS" id="PR00385">
    <property type="entry name" value="P450"/>
</dbReference>
<gene>
    <name evidence="10" type="ORF">N0V91_004129</name>
</gene>
<dbReference type="GO" id="GO:0016705">
    <property type="term" value="F:oxidoreductase activity, acting on paired donors, with incorporation or reduction of molecular oxygen"/>
    <property type="evidence" value="ECO:0007669"/>
    <property type="project" value="InterPro"/>
</dbReference>
<keyword evidence="6 8" id="KW-0408">Iron</keyword>
<reference evidence="10" key="1">
    <citation type="submission" date="2022-10" db="EMBL/GenBank/DDBJ databases">
        <title>Tapping the CABI collections for fungal endophytes: first genome assemblies for Collariella, Neodidymelliopsis, Ascochyta clinopodiicola, Didymella pomorum, Didymosphaeria variabile, Neocosmospora piperis and Neocucurbitaria cava.</title>
        <authorList>
            <person name="Hill R."/>
        </authorList>
    </citation>
    <scope>NUCLEOTIDE SEQUENCE</scope>
    <source>
        <strain evidence="10">IMI 355091</strain>
    </source>
</reference>
<evidence type="ECO:0000256" key="4">
    <source>
        <dbReference type="ARBA" id="ARBA00022723"/>
    </source>
</evidence>
<dbReference type="PANTHER" id="PTHR46300:SF7">
    <property type="entry name" value="P450, PUTATIVE (EUROFUNG)-RELATED"/>
    <property type="match status" value="1"/>
</dbReference>
<dbReference type="InterPro" id="IPR002401">
    <property type="entry name" value="Cyt_P450_E_grp-I"/>
</dbReference>
<dbReference type="InterPro" id="IPR001128">
    <property type="entry name" value="Cyt_P450"/>
</dbReference>
<dbReference type="GO" id="GO:0005506">
    <property type="term" value="F:iron ion binding"/>
    <property type="evidence" value="ECO:0007669"/>
    <property type="project" value="InterPro"/>
</dbReference>
<evidence type="ECO:0000256" key="1">
    <source>
        <dbReference type="ARBA" id="ARBA00001971"/>
    </source>
</evidence>
<dbReference type="OrthoDB" id="2789670at2759"/>
<dbReference type="InterPro" id="IPR036396">
    <property type="entry name" value="Cyt_P450_sf"/>
</dbReference>
<protein>
    <recommendedName>
        <fullName evidence="12">Cytochrome P450</fullName>
    </recommendedName>
</protein>
<dbReference type="Pfam" id="PF00067">
    <property type="entry name" value="p450"/>
    <property type="match status" value="1"/>
</dbReference>
<dbReference type="PANTHER" id="PTHR46300">
    <property type="entry name" value="P450, PUTATIVE (EUROFUNG)-RELATED-RELATED"/>
    <property type="match status" value="1"/>
</dbReference>
<proteinExistence type="inferred from homology"/>
<comment type="similarity">
    <text evidence="2 9">Belongs to the cytochrome P450 family.</text>
</comment>
<accession>A0A9W8ZF72</accession>
<dbReference type="CDD" id="cd11065">
    <property type="entry name" value="CYP64-like"/>
    <property type="match status" value="1"/>
</dbReference>
<evidence type="ECO:0000313" key="11">
    <source>
        <dbReference type="Proteomes" id="UP001140510"/>
    </source>
</evidence>
<keyword evidence="5 9" id="KW-0560">Oxidoreductase</keyword>
<dbReference type="Proteomes" id="UP001140510">
    <property type="component" value="Unassembled WGS sequence"/>
</dbReference>
<evidence type="ECO:0000256" key="6">
    <source>
        <dbReference type="ARBA" id="ARBA00023004"/>
    </source>
</evidence>
<dbReference type="GO" id="GO:0020037">
    <property type="term" value="F:heme binding"/>
    <property type="evidence" value="ECO:0007669"/>
    <property type="project" value="InterPro"/>
</dbReference>
<dbReference type="AlphaFoldDB" id="A0A9W8ZF72"/>
<evidence type="ECO:0000256" key="8">
    <source>
        <dbReference type="PIRSR" id="PIRSR602401-1"/>
    </source>
</evidence>
<dbReference type="EMBL" id="JAPEVA010000022">
    <property type="protein sequence ID" value="KAJ4407246.1"/>
    <property type="molecule type" value="Genomic_DNA"/>
</dbReference>
<comment type="cofactor">
    <cofactor evidence="1 8">
        <name>heme</name>
        <dbReference type="ChEBI" id="CHEBI:30413"/>
    </cofactor>
</comment>
<keyword evidence="4 8" id="KW-0479">Metal-binding</keyword>
<comment type="caution">
    <text evidence="10">The sequence shown here is derived from an EMBL/GenBank/DDBJ whole genome shotgun (WGS) entry which is preliminary data.</text>
</comment>
<dbReference type="InterPro" id="IPR050364">
    <property type="entry name" value="Cytochrome_P450_fung"/>
</dbReference>
<dbReference type="Gene3D" id="1.10.630.10">
    <property type="entry name" value="Cytochrome P450"/>
    <property type="match status" value="1"/>
</dbReference>
<feature type="binding site" description="axial binding residue" evidence="8">
    <location>
        <position position="438"/>
    </location>
    <ligand>
        <name>heme</name>
        <dbReference type="ChEBI" id="CHEBI:30413"/>
    </ligand>
    <ligandPart>
        <name>Fe</name>
        <dbReference type="ChEBI" id="CHEBI:18248"/>
    </ligandPart>
</feature>
<name>A0A9W8ZF72_9PLEO</name>
<evidence type="ECO:0000256" key="7">
    <source>
        <dbReference type="ARBA" id="ARBA00023033"/>
    </source>
</evidence>
<dbReference type="PRINTS" id="PR00463">
    <property type="entry name" value="EP450I"/>
</dbReference>
<keyword evidence="7 9" id="KW-0503">Monooxygenase</keyword>
<dbReference type="InterPro" id="IPR017972">
    <property type="entry name" value="Cyt_P450_CS"/>
</dbReference>
<organism evidence="10 11">
    <name type="scientific">Didymella pomorum</name>
    <dbReference type="NCBI Taxonomy" id="749634"/>
    <lineage>
        <taxon>Eukaryota</taxon>
        <taxon>Fungi</taxon>
        <taxon>Dikarya</taxon>
        <taxon>Ascomycota</taxon>
        <taxon>Pezizomycotina</taxon>
        <taxon>Dothideomycetes</taxon>
        <taxon>Pleosporomycetidae</taxon>
        <taxon>Pleosporales</taxon>
        <taxon>Pleosporineae</taxon>
        <taxon>Didymellaceae</taxon>
        <taxon>Didymella</taxon>
    </lineage>
</organism>
<dbReference type="GO" id="GO:0004497">
    <property type="term" value="F:monooxygenase activity"/>
    <property type="evidence" value="ECO:0007669"/>
    <property type="project" value="UniProtKB-KW"/>
</dbReference>
<evidence type="ECO:0000313" key="10">
    <source>
        <dbReference type="EMBL" id="KAJ4407246.1"/>
    </source>
</evidence>